<protein>
    <submittedName>
        <fullName evidence="1">Uncharacterized protein</fullName>
    </submittedName>
</protein>
<keyword evidence="2" id="KW-1185">Reference proteome</keyword>
<dbReference type="Proteomes" id="UP001246858">
    <property type="component" value="Unassembled WGS sequence"/>
</dbReference>
<accession>A0ACC6KZN7</accession>
<proteinExistence type="predicted"/>
<comment type="caution">
    <text evidence="1">The sequence shown here is derived from an EMBL/GenBank/DDBJ whole genome shotgun (WGS) entry which is preliminary data.</text>
</comment>
<name>A0ACC6KZN7_9SPHI</name>
<sequence>MKSYPRIFSLSTLGLIHHQEFDYRFHEFRTDFVGESGAGKSMIADLLQLIFVGSDAFESATKATGERKPAGMVLEESGRGRTNSIGYAFLNIEVDVQKYLVIGTCIETGNRATHCFIIQQGFGYDPITPLSNPLVFADFLKDDQILPIDLLKDHILERNLFCESWLKTKKFHEILFKEKILPMDLASGDKLLKDYASILQSFSRGKTLDTQKSSSIKDFLFGCEKAVEINEKFKQAVHDMEATIGEYGNNIEEIKRVTMKQQALIDLKEKMEVREQLLFDYLSKRLAYLNQEYDLDLERLENIYGEYIYARKKTLEIQVIIDKGVEQSRSDFPILSEKLKVIENRLSKTTPEYQGILFIDKMLAELECNMSTLKGIYAKNMINISKKKILQGGLHKLSSEKVLSLFEEIMESNELDFLSDLDNRLTSTSNKLKQQQLLVKYLDINNPDSLAHWAISQKRSFSKDEESVILSFQHFPRHKPDNHHDYLPEPAALFKELSILDRDGQGFWLDLSGLRKYIKYVGEQILDVYDPEKIKLFFEQTGLSTAESIKNLFREVKALEHLKSTFLLLDNPNGVLAAYREKETIESCQNIQALNIPEEDMDKMLGYYERKEEVFADFETLSAEKAILTDDVFNAKNYKKQVDDIIIELKEFSEDLAIIRESSSIDAYSAIREYDDEFWQYKDAQPEFSTLRIDLRKISKAIQKAKEWEGKISNFNKTEAELAKAQEEFKYKYPHKKPVEQTGGRLSDPRDANNEYIKAEQAYLLAYSQIINTYISSEAHKHKDGDDFLTLSKSLLPEAFADLVSGEIDSDAIEVIRRYLTRINDKNRQLNDRKIQKIRDLLDDVDHEITEQMEVVRRIDNFLKTGHNITGGYHARLKRSFASSFPKEWMDVFKQKVEREVGFFAPEDGVVSKLSKKVGLAEMMIEAFQLCGGSKSLDIKVVKLLDPTSYYELSFSMESDSGRINKGSTGQTYAAIALLCIARLSVMSREEGKSYNKAVRVMPIDEAEGLGSNYDMLYDIAREFDYQIISLSINPVGKFNEKDQYIYMLHKNMEVDAPVNYRPIGIFCDNDIKNAI</sequence>
<gene>
    <name evidence="1" type="ORF">J2X78_003172</name>
</gene>
<evidence type="ECO:0000313" key="1">
    <source>
        <dbReference type="EMBL" id="MDR6784598.1"/>
    </source>
</evidence>
<evidence type="ECO:0000313" key="2">
    <source>
        <dbReference type="Proteomes" id="UP001246858"/>
    </source>
</evidence>
<reference evidence="1" key="1">
    <citation type="submission" date="2023-07" db="EMBL/GenBank/DDBJ databases">
        <title>Sorghum-associated microbial communities from plants grown in Nebraska, USA.</title>
        <authorList>
            <person name="Schachtman D."/>
        </authorList>
    </citation>
    <scope>NUCLEOTIDE SEQUENCE</scope>
    <source>
        <strain evidence="1">2697</strain>
    </source>
</reference>
<organism evidence="1 2">
    <name type="scientific">Pedobacter africanus</name>
    <dbReference type="NCBI Taxonomy" id="151894"/>
    <lineage>
        <taxon>Bacteria</taxon>
        <taxon>Pseudomonadati</taxon>
        <taxon>Bacteroidota</taxon>
        <taxon>Sphingobacteriia</taxon>
        <taxon>Sphingobacteriales</taxon>
        <taxon>Sphingobacteriaceae</taxon>
        <taxon>Pedobacter</taxon>
    </lineage>
</organism>
<dbReference type="EMBL" id="JAVDTF010000003">
    <property type="protein sequence ID" value="MDR6784598.1"/>
    <property type="molecule type" value="Genomic_DNA"/>
</dbReference>